<protein>
    <submittedName>
        <fullName evidence="2">Carboxymuconolactone decarboxylase family protein</fullName>
    </submittedName>
</protein>
<dbReference type="Gene3D" id="1.20.1290.10">
    <property type="entry name" value="AhpD-like"/>
    <property type="match status" value="1"/>
</dbReference>
<dbReference type="Proteomes" id="UP001501710">
    <property type="component" value="Unassembled WGS sequence"/>
</dbReference>
<organism evidence="2 3">
    <name type="scientific">Actinomadura meridiana</name>
    <dbReference type="NCBI Taxonomy" id="559626"/>
    <lineage>
        <taxon>Bacteria</taxon>
        <taxon>Bacillati</taxon>
        <taxon>Actinomycetota</taxon>
        <taxon>Actinomycetes</taxon>
        <taxon>Streptosporangiales</taxon>
        <taxon>Thermomonosporaceae</taxon>
        <taxon>Actinomadura</taxon>
    </lineage>
</organism>
<dbReference type="PANTHER" id="PTHR34846">
    <property type="entry name" value="4-CARBOXYMUCONOLACTONE DECARBOXYLASE FAMILY PROTEIN (AFU_ORTHOLOGUE AFUA_6G11590)"/>
    <property type="match status" value="1"/>
</dbReference>
<dbReference type="InterPro" id="IPR003779">
    <property type="entry name" value="CMD-like"/>
</dbReference>
<name>A0ABP8CIY7_9ACTN</name>
<dbReference type="Pfam" id="PF02627">
    <property type="entry name" value="CMD"/>
    <property type="match status" value="1"/>
</dbReference>
<feature type="domain" description="Carboxymuconolactone decarboxylase-like" evidence="1">
    <location>
        <begin position="43"/>
        <end position="123"/>
    </location>
</feature>
<evidence type="ECO:0000259" key="1">
    <source>
        <dbReference type="Pfam" id="PF02627"/>
    </source>
</evidence>
<proteinExistence type="predicted"/>
<dbReference type="SUPFAM" id="SSF69118">
    <property type="entry name" value="AhpD-like"/>
    <property type="match status" value="1"/>
</dbReference>
<dbReference type="RefSeq" id="WP_344904052.1">
    <property type="nucleotide sequence ID" value="NZ_BAABAS010000021.1"/>
</dbReference>
<sequence>MTEPRIAPLDVDAYHQLERDLFGPEALTGDWHVSRTWANSPGLTKAQRPLQNYLLGESPLPPRDRELAILRVAWRGHCEYAFGQHVRMGAAAGLTSDEINRVPQGPTADAWTPFQSTVLQAVDELYDTGHLTNETWSALATEYNKAQLLDLIAVVGRYWTVAAMLNTVRVNPEPDLPTFPTRTNKDR</sequence>
<keyword evidence="3" id="KW-1185">Reference proteome</keyword>
<reference evidence="3" key="1">
    <citation type="journal article" date="2019" name="Int. J. Syst. Evol. Microbiol.">
        <title>The Global Catalogue of Microorganisms (GCM) 10K type strain sequencing project: providing services to taxonomists for standard genome sequencing and annotation.</title>
        <authorList>
            <consortium name="The Broad Institute Genomics Platform"/>
            <consortium name="The Broad Institute Genome Sequencing Center for Infectious Disease"/>
            <person name="Wu L."/>
            <person name="Ma J."/>
        </authorList>
    </citation>
    <scope>NUCLEOTIDE SEQUENCE [LARGE SCALE GENOMIC DNA]</scope>
    <source>
        <strain evidence="3">JCM 17440</strain>
    </source>
</reference>
<comment type="caution">
    <text evidence="2">The sequence shown here is derived from an EMBL/GenBank/DDBJ whole genome shotgun (WGS) entry which is preliminary data.</text>
</comment>
<evidence type="ECO:0000313" key="3">
    <source>
        <dbReference type="Proteomes" id="UP001501710"/>
    </source>
</evidence>
<gene>
    <name evidence="2" type="ORF">GCM10022254_61890</name>
</gene>
<dbReference type="EMBL" id="BAABAS010000021">
    <property type="protein sequence ID" value="GAA4239816.1"/>
    <property type="molecule type" value="Genomic_DNA"/>
</dbReference>
<accession>A0ABP8CIY7</accession>
<dbReference type="PANTHER" id="PTHR34846:SF5">
    <property type="entry name" value="CARBOXYMUCONOLACTONE DECARBOXYLASE-LIKE DOMAIN-CONTAINING PROTEIN"/>
    <property type="match status" value="1"/>
</dbReference>
<dbReference type="InterPro" id="IPR029032">
    <property type="entry name" value="AhpD-like"/>
</dbReference>
<evidence type="ECO:0000313" key="2">
    <source>
        <dbReference type="EMBL" id="GAA4239816.1"/>
    </source>
</evidence>